<evidence type="ECO:0000313" key="3">
    <source>
        <dbReference type="Proteomes" id="UP000438448"/>
    </source>
</evidence>
<dbReference type="EMBL" id="WEGK01000028">
    <property type="protein sequence ID" value="MQY24185.1"/>
    <property type="molecule type" value="Genomic_DNA"/>
</dbReference>
<dbReference type="RefSeq" id="WP_153415911.1">
    <property type="nucleotide sequence ID" value="NZ_WEGK01000028.1"/>
</dbReference>
<protein>
    <submittedName>
        <fullName evidence="2">Uncharacterized protein</fullName>
    </submittedName>
</protein>
<evidence type="ECO:0000256" key="1">
    <source>
        <dbReference type="SAM" id="SignalP"/>
    </source>
</evidence>
<comment type="caution">
    <text evidence="2">The sequence shown here is derived from an EMBL/GenBank/DDBJ whole genome shotgun (WGS) entry which is preliminary data.</text>
</comment>
<accession>A0A7K0DEF8</accession>
<proteinExistence type="predicted"/>
<evidence type="ECO:0000313" key="2">
    <source>
        <dbReference type="EMBL" id="MQY24185.1"/>
    </source>
</evidence>
<feature type="chain" id="PRO_5029614468" evidence="1">
    <location>
        <begin position="34"/>
        <end position="96"/>
    </location>
</feature>
<dbReference type="AlphaFoldDB" id="A0A7K0DEF8"/>
<keyword evidence="3" id="KW-1185">Reference proteome</keyword>
<keyword evidence="1" id="KW-0732">Signal</keyword>
<reference evidence="2 3" key="1">
    <citation type="submission" date="2019-10" db="EMBL/GenBank/DDBJ databases">
        <title>Nocardia macrotermitis sp. nov. and Nocardia aurantia sp. nov., isolated from the gut of fungus growing-termite Macrotermes natalensis.</title>
        <authorList>
            <person name="Benndorf R."/>
            <person name="Schwitalla J."/>
            <person name="Martin K."/>
            <person name="De Beer W."/>
            <person name="Kaster A.-K."/>
            <person name="Vollmers J."/>
            <person name="Poulsen M."/>
            <person name="Beemelmanns C."/>
        </authorList>
    </citation>
    <scope>NUCLEOTIDE SEQUENCE [LARGE SCALE GENOMIC DNA]</scope>
    <source>
        <strain evidence="2 3">RB20</strain>
    </source>
</reference>
<gene>
    <name evidence="2" type="ORF">NRB20_73180</name>
</gene>
<organism evidence="2 3">
    <name type="scientific">Nocardia macrotermitis</name>
    <dbReference type="NCBI Taxonomy" id="2585198"/>
    <lineage>
        <taxon>Bacteria</taxon>
        <taxon>Bacillati</taxon>
        <taxon>Actinomycetota</taxon>
        <taxon>Actinomycetes</taxon>
        <taxon>Mycobacteriales</taxon>
        <taxon>Nocardiaceae</taxon>
        <taxon>Nocardia</taxon>
    </lineage>
</organism>
<sequence length="96" mass="11062">MITKFGIRPITRILGGTAIATALLFGALPEAAAATPAPPVVPARAVHTPVHDGYWWCNWYYSSGACGHWQWIWQYQWRCTQYYWDGTCRLWRDVPY</sequence>
<name>A0A7K0DEF8_9NOCA</name>
<feature type="signal peptide" evidence="1">
    <location>
        <begin position="1"/>
        <end position="33"/>
    </location>
</feature>
<dbReference type="Proteomes" id="UP000438448">
    <property type="component" value="Unassembled WGS sequence"/>
</dbReference>